<evidence type="ECO:0000259" key="10">
    <source>
        <dbReference type="SMART" id="SM00849"/>
    </source>
</evidence>
<gene>
    <name evidence="11" type="ORF">C922_04760</name>
</gene>
<dbReference type="AlphaFoldDB" id="W6ZZW6"/>
<dbReference type="InterPro" id="IPR035680">
    <property type="entry name" value="Clx_II_MBL"/>
</dbReference>
<evidence type="ECO:0000256" key="7">
    <source>
        <dbReference type="ARBA" id="ARBA00022801"/>
    </source>
</evidence>
<dbReference type="Pfam" id="PF00753">
    <property type="entry name" value="Lactamase_B"/>
    <property type="match status" value="1"/>
</dbReference>
<evidence type="ECO:0000256" key="5">
    <source>
        <dbReference type="ARBA" id="ARBA00011917"/>
    </source>
</evidence>
<comment type="similarity">
    <text evidence="4">Belongs to the metallo-beta-lactamase superfamily. Glyoxalase II family.</text>
</comment>
<comment type="catalytic activity">
    <reaction evidence="1">
        <text>an S-(2-hydroxyacyl)glutathione + H2O = a 2-hydroxy carboxylate + glutathione + H(+)</text>
        <dbReference type="Rhea" id="RHEA:21864"/>
        <dbReference type="ChEBI" id="CHEBI:15377"/>
        <dbReference type="ChEBI" id="CHEBI:15378"/>
        <dbReference type="ChEBI" id="CHEBI:57925"/>
        <dbReference type="ChEBI" id="CHEBI:58896"/>
        <dbReference type="ChEBI" id="CHEBI:71261"/>
        <dbReference type="EC" id="3.1.2.6"/>
    </reaction>
</comment>
<dbReference type="CDD" id="cd07723">
    <property type="entry name" value="hydroxyacylglutathione_hydrolase_MBL-fold"/>
    <property type="match status" value="1"/>
</dbReference>
<evidence type="ECO:0000256" key="8">
    <source>
        <dbReference type="ARBA" id="ARBA00022833"/>
    </source>
</evidence>
<dbReference type="GO" id="GO:0019243">
    <property type="term" value="P:methylglyoxal catabolic process to D-lactate via S-lactoyl-glutathione"/>
    <property type="evidence" value="ECO:0007669"/>
    <property type="project" value="InterPro"/>
</dbReference>
<dbReference type="InterPro" id="IPR036866">
    <property type="entry name" value="RibonucZ/Hydroxyglut_hydro"/>
</dbReference>
<dbReference type="PIRSF" id="PIRSF005457">
    <property type="entry name" value="Glx"/>
    <property type="match status" value="1"/>
</dbReference>
<evidence type="ECO:0000256" key="9">
    <source>
        <dbReference type="ARBA" id="ARBA00031044"/>
    </source>
</evidence>
<evidence type="ECO:0000256" key="6">
    <source>
        <dbReference type="ARBA" id="ARBA00022723"/>
    </source>
</evidence>
<dbReference type="SUPFAM" id="SSF56281">
    <property type="entry name" value="Metallo-hydrolase/oxidoreductase"/>
    <property type="match status" value="1"/>
</dbReference>
<evidence type="ECO:0000256" key="4">
    <source>
        <dbReference type="ARBA" id="ARBA00006759"/>
    </source>
</evidence>
<dbReference type="OrthoDB" id="515692at2759"/>
<dbReference type="GO" id="GO:0046872">
    <property type="term" value="F:metal ion binding"/>
    <property type="evidence" value="ECO:0007669"/>
    <property type="project" value="UniProtKB-KW"/>
</dbReference>
<accession>W6ZZW6</accession>
<dbReference type="Pfam" id="PF16123">
    <property type="entry name" value="HAGH_C"/>
    <property type="match status" value="1"/>
</dbReference>
<dbReference type="GeneID" id="20040034"/>
<dbReference type="VEuPathDB" id="PlasmoDB:C922_04760"/>
<evidence type="ECO:0000313" key="12">
    <source>
        <dbReference type="Proteomes" id="UP000030640"/>
    </source>
</evidence>
<proteinExistence type="inferred from homology"/>
<dbReference type="NCBIfam" id="TIGR03413">
    <property type="entry name" value="GSH_gloB"/>
    <property type="match status" value="1"/>
</dbReference>
<evidence type="ECO:0000256" key="3">
    <source>
        <dbReference type="ARBA" id="ARBA00004963"/>
    </source>
</evidence>
<reference evidence="11 12" key="1">
    <citation type="submission" date="2013-02" db="EMBL/GenBank/DDBJ databases">
        <title>The Genome Sequence of Plasmodium inui San Antonio 1.</title>
        <authorList>
            <consortium name="The Broad Institute Genome Sequencing Platform"/>
            <consortium name="The Broad Institute Genome Sequencing Center for Infectious Disease"/>
            <person name="Neafsey D."/>
            <person name="Cheeseman I."/>
            <person name="Volkman S."/>
            <person name="Adams J."/>
            <person name="Walker B."/>
            <person name="Young S.K."/>
            <person name="Zeng Q."/>
            <person name="Gargeya S."/>
            <person name="Fitzgerald M."/>
            <person name="Haas B."/>
            <person name="Abouelleil A."/>
            <person name="Alvarado L."/>
            <person name="Arachchi H.M."/>
            <person name="Berlin A.M."/>
            <person name="Chapman S.B."/>
            <person name="Dewar J."/>
            <person name="Goldberg J."/>
            <person name="Griggs A."/>
            <person name="Gujja S."/>
            <person name="Hansen M."/>
            <person name="Howarth C."/>
            <person name="Imamovic A."/>
            <person name="Larimer J."/>
            <person name="McCowan C."/>
            <person name="Murphy C."/>
            <person name="Neiman D."/>
            <person name="Pearson M."/>
            <person name="Priest M."/>
            <person name="Roberts A."/>
            <person name="Saif S."/>
            <person name="Shea T."/>
            <person name="Sisk P."/>
            <person name="Sykes S."/>
            <person name="Wortman J."/>
            <person name="Nusbaum C."/>
            <person name="Birren B."/>
        </authorList>
    </citation>
    <scope>NUCLEOTIDE SEQUENCE [LARGE SCALE GENOMIC DNA]</scope>
    <source>
        <strain evidence="11 12">San Antonio 1</strain>
    </source>
</reference>
<keyword evidence="12" id="KW-1185">Reference proteome</keyword>
<dbReference type="PANTHER" id="PTHR11935:SF94">
    <property type="entry name" value="TENZING NORGAY, ISOFORM C"/>
    <property type="match status" value="1"/>
</dbReference>
<evidence type="ECO:0000313" key="11">
    <source>
        <dbReference type="EMBL" id="EUD64813.1"/>
    </source>
</evidence>
<dbReference type="HAMAP" id="MF_01374">
    <property type="entry name" value="Glyoxalase_2"/>
    <property type="match status" value="1"/>
</dbReference>
<dbReference type="InterPro" id="IPR017782">
    <property type="entry name" value="Hydroxyacylglutathione_Hdrlase"/>
</dbReference>
<dbReference type="Gene3D" id="3.60.15.10">
    <property type="entry name" value="Ribonuclease Z/Hydroxyacylglutathione hydrolase-like"/>
    <property type="match status" value="1"/>
</dbReference>
<keyword evidence="8" id="KW-0862">Zinc</keyword>
<dbReference type="RefSeq" id="XP_008818561.1">
    <property type="nucleotide sequence ID" value="XM_008820339.1"/>
</dbReference>
<dbReference type="InterPro" id="IPR032282">
    <property type="entry name" value="HAGH_C"/>
</dbReference>
<organism evidence="11 12">
    <name type="scientific">Plasmodium inui San Antonio 1</name>
    <dbReference type="NCBI Taxonomy" id="1237626"/>
    <lineage>
        <taxon>Eukaryota</taxon>
        <taxon>Sar</taxon>
        <taxon>Alveolata</taxon>
        <taxon>Apicomplexa</taxon>
        <taxon>Aconoidasida</taxon>
        <taxon>Haemosporida</taxon>
        <taxon>Plasmodiidae</taxon>
        <taxon>Plasmodium</taxon>
        <taxon>Plasmodium (Plasmodium)</taxon>
    </lineage>
</organism>
<dbReference type="EC" id="3.1.2.6" evidence="5"/>
<protein>
    <recommendedName>
        <fullName evidence="5">hydroxyacylglutathione hydrolase</fullName>
        <ecNumber evidence="5">3.1.2.6</ecNumber>
    </recommendedName>
    <alternativeName>
        <fullName evidence="9">Glyoxalase II</fullName>
    </alternativeName>
</protein>
<feature type="domain" description="Metallo-beta-lactamase" evidence="10">
    <location>
        <begin position="30"/>
        <end position="198"/>
    </location>
</feature>
<dbReference type="PANTHER" id="PTHR11935">
    <property type="entry name" value="BETA LACTAMASE DOMAIN"/>
    <property type="match status" value="1"/>
</dbReference>
<comment type="pathway">
    <text evidence="3">Secondary metabolite metabolism; methylglyoxal degradation; (R)-lactate from methylglyoxal: step 2/2.</text>
</comment>
<dbReference type="EMBL" id="KI965488">
    <property type="protein sequence ID" value="EUD64813.1"/>
    <property type="molecule type" value="Genomic_DNA"/>
</dbReference>
<evidence type="ECO:0000256" key="1">
    <source>
        <dbReference type="ARBA" id="ARBA00001623"/>
    </source>
</evidence>
<keyword evidence="6" id="KW-0479">Metal-binding</keyword>
<dbReference type="Proteomes" id="UP000030640">
    <property type="component" value="Unassembled WGS sequence"/>
</dbReference>
<dbReference type="InterPro" id="IPR001279">
    <property type="entry name" value="Metallo-B-lactamas"/>
</dbReference>
<evidence type="ECO:0000256" key="2">
    <source>
        <dbReference type="ARBA" id="ARBA00001947"/>
    </source>
</evidence>
<dbReference type="GO" id="GO:0004416">
    <property type="term" value="F:hydroxyacylglutathione hydrolase activity"/>
    <property type="evidence" value="ECO:0007669"/>
    <property type="project" value="UniProtKB-EC"/>
</dbReference>
<keyword evidence="7 11" id="KW-0378">Hydrolase</keyword>
<dbReference type="SMART" id="SM00849">
    <property type="entry name" value="Lactamase_B"/>
    <property type="match status" value="1"/>
</dbReference>
<sequence>MIATKQSRLAYYRPLQHASAEVLVVPSLHDNFAYVIIDEKTKKAACVDPVEPEKILRKIENLNVDLEYVLCTHHHYDHSGGNIRMKELRKKIKVVGSAYESTPGVSEKVYDSQIVRLGELCVKAIHAPCHTKGHIMYYVYKMDDQKNEDNNYAPILFTGDTLFIAGCGRFFEGSARDMFKNIQKVKGYRKETLIYCGHEYTLNNLRFAMSIENDNEHMKNKLKEVEEKVNSKKPSVPSTIEEENQINPFFRTSHYTDKFNMTDEVKILDKLRELKNNF</sequence>
<comment type="cofactor">
    <cofactor evidence="2">
        <name>Zn(2+)</name>
        <dbReference type="ChEBI" id="CHEBI:29105"/>
    </cofactor>
</comment>
<name>W6ZZW6_9APIC</name>